<reference evidence="2" key="1">
    <citation type="submission" date="2022-07" db="EMBL/GenBank/DDBJ databases">
        <title>The diversity of lipopeptides in the P. syringae complex parallels phylogeny and sheds light on structural diversification during evolutionary history.</title>
        <authorList>
            <person name="Bricout A."/>
            <person name="Morris C.E."/>
            <person name="Chandeysson C."/>
            <person name="Duban M."/>
            <person name="Boistel C."/>
            <person name="Chataigne G."/>
            <person name="Lecouturier D."/>
            <person name="Jacques P."/>
            <person name="Leclere V."/>
            <person name="Rochex A."/>
        </authorList>
    </citation>
    <scope>NUCLEOTIDE SEQUENCE</scope>
    <source>
        <strain evidence="2">LYR0002</strain>
    </source>
</reference>
<evidence type="ECO:0000313" key="2">
    <source>
        <dbReference type="EMBL" id="MCQ3023326.1"/>
    </source>
</evidence>
<dbReference type="InterPro" id="IPR053164">
    <property type="entry name" value="IS1016-like_transposase"/>
</dbReference>
<name>A0AAW5JEI4_PSESS</name>
<evidence type="ECO:0000259" key="1">
    <source>
        <dbReference type="SMART" id="SM01126"/>
    </source>
</evidence>
<dbReference type="InterPro" id="IPR024442">
    <property type="entry name" value="Transposase_Zn_ribbon"/>
</dbReference>
<dbReference type="EMBL" id="JANAKN010000069">
    <property type="protein sequence ID" value="MCQ3023326.1"/>
    <property type="molecule type" value="Genomic_DNA"/>
</dbReference>
<dbReference type="Pfam" id="PF12762">
    <property type="entry name" value="DDE_Tnp_IS1595"/>
    <property type="match status" value="1"/>
</dbReference>
<accession>A0AAW5JEI4</accession>
<gene>
    <name evidence="2" type="ORF">NLO85_22810</name>
</gene>
<organism evidence="2 3">
    <name type="scientific">Pseudomonas savastanoi</name>
    <name type="common">Pseudomonas syringae pv. savastanoi</name>
    <dbReference type="NCBI Taxonomy" id="29438"/>
    <lineage>
        <taxon>Bacteria</taxon>
        <taxon>Pseudomonadati</taxon>
        <taxon>Pseudomonadota</taxon>
        <taxon>Gammaproteobacteria</taxon>
        <taxon>Pseudomonadales</taxon>
        <taxon>Pseudomonadaceae</taxon>
        <taxon>Pseudomonas</taxon>
    </lineage>
</organism>
<dbReference type="AlphaFoldDB" id="A0AAW5JEI4"/>
<dbReference type="SMART" id="SM01126">
    <property type="entry name" value="DDE_Tnp_IS1595"/>
    <property type="match status" value="1"/>
</dbReference>
<dbReference type="InterPro" id="IPR024445">
    <property type="entry name" value="Tnp_ISXO2-like"/>
</dbReference>
<protein>
    <submittedName>
        <fullName evidence="2">IS1595 family transposase</fullName>
    </submittedName>
</protein>
<dbReference type="RefSeq" id="WP_083307704.1">
    <property type="nucleotide sequence ID" value="NZ_JANAKN010000069.1"/>
</dbReference>
<comment type="caution">
    <text evidence="2">The sequence shown here is derived from an EMBL/GenBank/DDBJ whole genome shotgun (WGS) entry which is preliminary data.</text>
</comment>
<dbReference type="NCBIfam" id="NF033547">
    <property type="entry name" value="transpos_IS1595"/>
    <property type="match status" value="1"/>
</dbReference>
<dbReference type="PANTHER" id="PTHR47163">
    <property type="entry name" value="DDE_TNP_IS1595 DOMAIN-CONTAINING PROTEIN"/>
    <property type="match status" value="1"/>
</dbReference>
<evidence type="ECO:0000313" key="3">
    <source>
        <dbReference type="Proteomes" id="UP001206018"/>
    </source>
</evidence>
<dbReference type="PANTHER" id="PTHR47163:SF2">
    <property type="entry name" value="SI:DKEY-17M8.2"/>
    <property type="match status" value="1"/>
</dbReference>
<proteinExistence type="predicted"/>
<sequence length="364" mass="42612">MAAFFWLRKEAIPISMSDIDIYTEEQAHSLLASMRWKSEDQQTCPHCGVQAKHYFRRTRLQWSCRDCFKTFSVTSGTSFHGHKLKYLTLLKSLFHFAINQKGLSALALRRYLGVQYRTAYVLLHKMREAIMLSTEIKQLSGNVQIDGGHFSGKKRKPRKVADKELPKLPRKYQHRDKLGPAENPFHKNRRIIMVFRECDARPPGKGGKIGAIRTITAICNAEDSQVIPLIERYVKEDSKIFTDELPAYRQLKYMGFTHETVNHSREFSTDEGVNQNQAESYFSRLRRAFIGVFHRITPRYMLDYSCEMSWREDMRRTDLFGQVTDLFSRVTSTPHSKDWRNYVRGNRRKDEIRTIPVFDQPTAI</sequence>
<dbReference type="Proteomes" id="UP001206018">
    <property type="component" value="Unassembled WGS sequence"/>
</dbReference>
<feature type="domain" description="ISXO2-like transposase" evidence="1">
    <location>
        <begin position="138"/>
        <end position="313"/>
    </location>
</feature>
<dbReference type="Pfam" id="PF12760">
    <property type="entry name" value="Zn_ribbon_IS1595"/>
    <property type="match status" value="1"/>
</dbReference>